<dbReference type="Proteomes" id="UP001611494">
    <property type="component" value="Unassembled WGS sequence"/>
</dbReference>
<evidence type="ECO:0000313" key="1">
    <source>
        <dbReference type="EMBL" id="MFI2228442.1"/>
    </source>
</evidence>
<dbReference type="RefSeq" id="WP_397058631.1">
    <property type="nucleotide sequence ID" value="NZ_JBIRYL010000001.1"/>
</dbReference>
<dbReference type="EMBL" id="JBIRYL010000001">
    <property type="protein sequence ID" value="MFI2228442.1"/>
    <property type="molecule type" value="Genomic_DNA"/>
</dbReference>
<accession>A0ABW7VPA4</accession>
<proteinExistence type="predicted"/>
<protein>
    <submittedName>
        <fullName evidence="1">Uncharacterized protein</fullName>
    </submittedName>
</protein>
<name>A0ABW7VPA4_9NOCA</name>
<comment type="caution">
    <text evidence="1">The sequence shown here is derived from an EMBL/GenBank/DDBJ whole genome shotgun (WGS) entry which is preliminary data.</text>
</comment>
<sequence>MEPTDDNHGVEAVFGDPDALNLLGARFGLTFAGDSSWLQLREAWRARPTGGPSRPR</sequence>
<reference evidence="1 2" key="1">
    <citation type="submission" date="2024-10" db="EMBL/GenBank/DDBJ databases">
        <title>The Natural Products Discovery Center: Release of the First 8490 Sequenced Strains for Exploring Actinobacteria Biosynthetic Diversity.</title>
        <authorList>
            <person name="Kalkreuter E."/>
            <person name="Kautsar S.A."/>
            <person name="Yang D."/>
            <person name="Bader C.D."/>
            <person name="Teijaro C.N."/>
            <person name="Fluegel L."/>
            <person name="Davis C.M."/>
            <person name="Simpson J.R."/>
            <person name="Lauterbach L."/>
            <person name="Steele A.D."/>
            <person name="Gui C."/>
            <person name="Meng S."/>
            <person name="Li G."/>
            <person name="Viehrig K."/>
            <person name="Ye F."/>
            <person name="Su P."/>
            <person name="Kiefer A.F."/>
            <person name="Nichols A."/>
            <person name="Cepeda A.J."/>
            <person name="Yan W."/>
            <person name="Fan B."/>
            <person name="Jiang Y."/>
            <person name="Adhikari A."/>
            <person name="Zheng C.-J."/>
            <person name="Schuster L."/>
            <person name="Cowan T.M."/>
            <person name="Smanski M.J."/>
            <person name="Chevrette M.G."/>
            <person name="De Carvalho L.P.S."/>
            <person name="Shen B."/>
        </authorList>
    </citation>
    <scope>NUCLEOTIDE SEQUENCE [LARGE SCALE GENOMIC DNA]</scope>
    <source>
        <strain evidence="1 2">NPDC019377</strain>
    </source>
</reference>
<keyword evidence="2" id="KW-1185">Reference proteome</keyword>
<organism evidence="1 2">
    <name type="scientific">Nocardia testacea</name>
    <dbReference type="NCBI Taxonomy" id="248551"/>
    <lineage>
        <taxon>Bacteria</taxon>
        <taxon>Bacillati</taxon>
        <taxon>Actinomycetota</taxon>
        <taxon>Actinomycetes</taxon>
        <taxon>Mycobacteriales</taxon>
        <taxon>Nocardiaceae</taxon>
        <taxon>Nocardia</taxon>
    </lineage>
</organism>
<gene>
    <name evidence="1" type="ORF">ACH49Z_01150</name>
</gene>
<evidence type="ECO:0000313" key="2">
    <source>
        <dbReference type="Proteomes" id="UP001611494"/>
    </source>
</evidence>